<keyword evidence="1" id="KW-1133">Transmembrane helix</keyword>
<gene>
    <name evidence="2" type="primary">ccmFN</name>
    <name evidence="2" type="ORF">ABT39_MTgene4206</name>
</gene>
<geneLocation type="mitochondrion" evidence="2"/>
<protein>
    <submittedName>
        <fullName evidence="2">Cytochrome c biogenesis FN</fullName>
    </submittedName>
</protein>
<reference evidence="2" key="1">
    <citation type="journal article" date="2015" name="Genome Biol. Evol.">
        <title>Organellar Genomes of White Spruce (Picea glauca): Assembly and Annotation.</title>
        <authorList>
            <person name="Jackman S.D."/>
            <person name="Warren R.L."/>
            <person name="Gibb E.A."/>
            <person name="Vandervalk B.P."/>
            <person name="Mohamadi H."/>
            <person name="Chu J."/>
            <person name="Raymond A."/>
            <person name="Pleasance S."/>
            <person name="Coope R."/>
            <person name="Wildung M.R."/>
            <person name="Ritland C.E."/>
            <person name="Bousquet J."/>
            <person name="Jones S.J."/>
            <person name="Bohlmann J."/>
            <person name="Birol I."/>
        </authorList>
    </citation>
    <scope>NUCLEOTIDE SEQUENCE [LARGE SCALE GENOMIC DNA]</scope>
    <source>
        <tissue evidence="2">Flushing bud</tissue>
    </source>
</reference>
<sequence length="76" mass="8899">MHFGAKRASYNNRKYVFLLFRERAHSENKTDLLLHLARDAKDRALFIDEQRIYVAVGIALFFPLFLLVSSNPFVLN</sequence>
<proteinExistence type="predicted"/>
<organism evidence="2">
    <name type="scientific">Picea glauca</name>
    <name type="common">White spruce</name>
    <name type="synonym">Pinus glauca</name>
    <dbReference type="NCBI Taxonomy" id="3330"/>
    <lineage>
        <taxon>Eukaryota</taxon>
        <taxon>Viridiplantae</taxon>
        <taxon>Streptophyta</taxon>
        <taxon>Embryophyta</taxon>
        <taxon>Tracheophyta</taxon>
        <taxon>Spermatophyta</taxon>
        <taxon>Pinopsida</taxon>
        <taxon>Pinidae</taxon>
        <taxon>Conifers I</taxon>
        <taxon>Pinales</taxon>
        <taxon>Pinaceae</taxon>
        <taxon>Picea</taxon>
    </lineage>
</organism>
<accession>A0A101M0Y0</accession>
<comment type="caution">
    <text evidence="2">The sequence shown here is derived from an EMBL/GenBank/DDBJ whole genome shotgun (WGS) entry which is preliminary data.</text>
</comment>
<keyword evidence="2" id="KW-0496">Mitochondrion</keyword>
<evidence type="ECO:0000256" key="1">
    <source>
        <dbReference type="SAM" id="Phobius"/>
    </source>
</evidence>
<name>A0A101M0Y0_PICGL</name>
<evidence type="ECO:0000313" key="2">
    <source>
        <dbReference type="EMBL" id="KUM48870.1"/>
    </source>
</evidence>
<dbReference type="EMBL" id="LKAM01000004">
    <property type="protein sequence ID" value="KUM48870.1"/>
    <property type="molecule type" value="Genomic_DNA"/>
</dbReference>
<keyword evidence="1" id="KW-0812">Transmembrane</keyword>
<feature type="transmembrane region" description="Helical" evidence="1">
    <location>
        <begin position="52"/>
        <end position="74"/>
    </location>
</feature>
<dbReference type="AlphaFoldDB" id="A0A101M0Y0"/>
<keyword evidence="1" id="KW-0472">Membrane</keyword>